<evidence type="ECO:0000256" key="1">
    <source>
        <dbReference type="SAM" id="Phobius"/>
    </source>
</evidence>
<keyword evidence="1" id="KW-1133">Transmembrane helix</keyword>
<accession>X1F6M5</accession>
<feature type="transmembrane region" description="Helical" evidence="1">
    <location>
        <begin position="96"/>
        <end position="125"/>
    </location>
</feature>
<feature type="transmembrane region" description="Helical" evidence="1">
    <location>
        <begin position="137"/>
        <end position="156"/>
    </location>
</feature>
<dbReference type="SUPFAM" id="SSF103473">
    <property type="entry name" value="MFS general substrate transporter"/>
    <property type="match status" value="1"/>
</dbReference>
<dbReference type="EMBL" id="BARU01013763">
    <property type="protein sequence ID" value="GAH40567.1"/>
    <property type="molecule type" value="Genomic_DNA"/>
</dbReference>
<comment type="caution">
    <text evidence="2">The sequence shown here is derived from an EMBL/GenBank/DDBJ whole genome shotgun (WGS) entry which is preliminary data.</text>
</comment>
<dbReference type="PANTHER" id="PTHR28658:SF1">
    <property type="entry name" value="MAJOR FACILITATOR SUPERFAMILY DOMAIN CONTAINING 13B"/>
    <property type="match status" value="1"/>
</dbReference>
<dbReference type="InterPro" id="IPR040035">
    <property type="entry name" value="TMEM180"/>
</dbReference>
<dbReference type="AlphaFoldDB" id="X1F6M5"/>
<sequence>YAIGAIPAGLLAYIFSLKYVELFYDDLQLLPGLFILGQIIYMTINALNDPLLGQLSDRTNRKKWGSRRIIYIKYGAPIWALTFLLVWFPWSFDNQIIIFFHYVISICLFDTMLTLVVLVWMALLPEMTSDLDERNKGHFLSLVFGAIFVVPFFLILGDMQPTSQSFQFLMIVIAIISTLFLWLTAYL</sequence>
<protein>
    <recommendedName>
        <fullName evidence="3">MFS transporter</fullName>
    </recommendedName>
</protein>
<dbReference type="Pfam" id="PF13347">
    <property type="entry name" value="MFS_2"/>
    <property type="match status" value="1"/>
</dbReference>
<name>X1F6M5_9ZZZZ</name>
<organism evidence="2">
    <name type="scientific">marine sediment metagenome</name>
    <dbReference type="NCBI Taxonomy" id="412755"/>
    <lineage>
        <taxon>unclassified sequences</taxon>
        <taxon>metagenomes</taxon>
        <taxon>ecological metagenomes</taxon>
    </lineage>
</organism>
<reference evidence="2" key="1">
    <citation type="journal article" date="2014" name="Front. Microbiol.">
        <title>High frequency of phylogenetically diverse reductive dehalogenase-homologous genes in deep subseafloor sedimentary metagenomes.</title>
        <authorList>
            <person name="Kawai M."/>
            <person name="Futagami T."/>
            <person name="Toyoda A."/>
            <person name="Takaki Y."/>
            <person name="Nishi S."/>
            <person name="Hori S."/>
            <person name="Arai W."/>
            <person name="Tsubouchi T."/>
            <person name="Morono Y."/>
            <person name="Uchiyama I."/>
            <person name="Ito T."/>
            <person name="Fujiyama A."/>
            <person name="Inagaki F."/>
            <person name="Takami H."/>
        </authorList>
    </citation>
    <scope>NUCLEOTIDE SEQUENCE</scope>
    <source>
        <strain evidence="2">Expedition CK06-06</strain>
    </source>
</reference>
<proteinExistence type="predicted"/>
<gene>
    <name evidence="2" type="ORF">S03H2_24661</name>
</gene>
<feature type="transmembrane region" description="Helical" evidence="1">
    <location>
        <begin position="29"/>
        <end position="48"/>
    </location>
</feature>
<evidence type="ECO:0008006" key="3">
    <source>
        <dbReference type="Google" id="ProtNLM"/>
    </source>
</evidence>
<feature type="transmembrane region" description="Helical" evidence="1">
    <location>
        <begin position="168"/>
        <end position="186"/>
    </location>
</feature>
<dbReference type="PANTHER" id="PTHR28658">
    <property type="entry name" value="TRANSMEMBRANE PROTEIN 180"/>
    <property type="match status" value="1"/>
</dbReference>
<dbReference type="InterPro" id="IPR036259">
    <property type="entry name" value="MFS_trans_sf"/>
</dbReference>
<feature type="non-terminal residue" evidence="2">
    <location>
        <position position="187"/>
    </location>
</feature>
<dbReference type="Gene3D" id="1.20.1250.20">
    <property type="entry name" value="MFS general substrate transporter like domains"/>
    <property type="match status" value="1"/>
</dbReference>
<keyword evidence="1" id="KW-0472">Membrane</keyword>
<evidence type="ECO:0000313" key="2">
    <source>
        <dbReference type="EMBL" id="GAH40567.1"/>
    </source>
</evidence>
<feature type="non-terminal residue" evidence="2">
    <location>
        <position position="1"/>
    </location>
</feature>
<keyword evidence="1" id="KW-0812">Transmembrane</keyword>
<feature type="transmembrane region" description="Helical" evidence="1">
    <location>
        <begin position="69"/>
        <end position="90"/>
    </location>
</feature>